<comment type="similarity">
    <text evidence="2">Belongs to the ORC4 family.</text>
</comment>
<proteinExistence type="inferred from homology"/>
<sequence length="434" mass="47785">MFLRDRLTDPLCPGVALRPQLSAAKDKLYTLLSNAIEKQGANSSYLLIGARGTGKTLVVGRTLQELLQKFNQNPASPTVGIVSLSGLLHSEEKTAFREIARQLCTTFQIPFIRGAAFADNLEFLREILKTLQKGHKTVVFILDEFDLFAKPFKQTVLYNLLDALQTSSVQAAVVAMSARFNVMDSMEKRVRSRFSHRRDIILELPAEDFDSPDSGPVALLQAFLSLPEGQCSEQRKAWNTAVKASLQDSGVWKALRLLLDKGLASPRDLLQIAQHAVIHLGPADATLQPKHLRKAIAAVDQSQNSMVDIIASQGILELFILVAALRLHRRGYQAVNFELLWAEYAKTRGMQHADIYSKHAAARAFQRLLDASLLAFSGPRTERTGLWEFAGVVAAVAEEEVTEGLQQHGMCPPLLKSWLAKDIVHVGSSAGEAA</sequence>
<evidence type="ECO:0000256" key="4">
    <source>
        <dbReference type="ARBA" id="ARBA00022705"/>
    </source>
</evidence>
<dbReference type="SMART" id="SM00382">
    <property type="entry name" value="AAA"/>
    <property type="match status" value="1"/>
</dbReference>
<name>A0ABP1FJZ4_9CHLO</name>
<dbReference type="InterPro" id="IPR027417">
    <property type="entry name" value="P-loop_NTPase"/>
</dbReference>
<dbReference type="SUPFAM" id="SSF52540">
    <property type="entry name" value="P-loop containing nucleoside triphosphate hydrolases"/>
    <property type="match status" value="1"/>
</dbReference>
<protein>
    <recommendedName>
        <fullName evidence="3">Origin recognition complex subunit 4</fullName>
    </recommendedName>
</protein>
<dbReference type="Gene3D" id="3.40.50.300">
    <property type="entry name" value="P-loop containing nucleotide triphosphate hydrolases"/>
    <property type="match status" value="1"/>
</dbReference>
<dbReference type="PANTHER" id="PTHR12087">
    <property type="entry name" value="ORIGIN RECOGNITION COMPLEX SUBUNIT 4"/>
    <property type="match status" value="1"/>
</dbReference>
<dbReference type="InterPro" id="IPR016527">
    <property type="entry name" value="ORC4"/>
</dbReference>
<accession>A0ABP1FJZ4</accession>
<evidence type="ECO:0000256" key="6">
    <source>
        <dbReference type="ARBA" id="ARBA00023242"/>
    </source>
</evidence>
<dbReference type="InterPro" id="IPR032705">
    <property type="entry name" value="ORC4_C"/>
</dbReference>
<evidence type="ECO:0000256" key="5">
    <source>
        <dbReference type="ARBA" id="ARBA00023125"/>
    </source>
</evidence>
<feature type="domain" description="AAA+ ATPase" evidence="7">
    <location>
        <begin position="41"/>
        <end position="204"/>
    </location>
</feature>
<organism evidence="8 9">
    <name type="scientific">Coccomyxa viridis</name>
    <dbReference type="NCBI Taxonomy" id="1274662"/>
    <lineage>
        <taxon>Eukaryota</taxon>
        <taxon>Viridiplantae</taxon>
        <taxon>Chlorophyta</taxon>
        <taxon>core chlorophytes</taxon>
        <taxon>Trebouxiophyceae</taxon>
        <taxon>Trebouxiophyceae incertae sedis</taxon>
        <taxon>Coccomyxaceae</taxon>
        <taxon>Coccomyxa</taxon>
    </lineage>
</organism>
<dbReference type="Pfam" id="PF13191">
    <property type="entry name" value="AAA_16"/>
    <property type="match status" value="1"/>
</dbReference>
<gene>
    <name evidence="8" type="primary">g73</name>
    <name evidence="8" type="ORF">VP750_LOCUS57</name>
</gene>
<evidence type="ECO:0000256" key="3">
    <source>
        <dbReference type="ARBA" id="ARBA00019083"/>
    </source>
</evidence>
<evidence type="ECO:0000313" key="9">
    <source>
        <dbReference type="Proteomes" id="UP001497392"/>
    </source>
</evidence>
<comment type="subcellular location">
    <subcellularLocation>
        <location evidence="1">Nucleus</location>
    </subcellularLocation>
</comment>
<dbReference type="Pfam" id="PF14629">
    <property type="entry name" value="ORC4_C"/>
    <property type="match status" value="1"/>
</dbReference>
<dbReference type="PANTHER" id="PTHR12087:SF0">
    <property type="entry name" value="ORIGIN RECOGNITION COMPLEX SUBUNIT 4"/>
    <property type="match status" value="1"/>
</dbReference>
<dbReference type="EMBL" id="CAXHTA020000001">
    <property type="protein sequence ID" value="CAL5218398.1"/>
    <property type="molecule type" value="Genomic_DNA"/>
</dbReference>
<evidence type="ECO:0000256" key="1">
    <source>
        <dbReference type="ARBA" id="ARBA00004123"/>
    </source>
</evidence>
<dbReference type="InterPro" id="IPR041664">
    <property type="entry name" value="AAA_16"/>
</dbReference>
<evidence type="ECO:0000259" key="7">
    <source>
        <dbReference type="SMART" id="SM00382"/>
    </source>
</evidence>
<comment type="caution">
    <text evidence="8">The sequence shown here is derived from an EMBL/GenBank/DDBJ whole genome shotgun (WGS) entry which is preliminary data.</text>
</comment>
<evidence type="ECO:0000256" key="2">
    <source>
        <dbReference type="ARBA" id="ARBA00005334"/>
    </source>
</evidence>
<keyword evidence="4" id="KW-0235">DNA replication</keyword>
<keyword evidence="6" id="KW-0539">Nucleus</keyword>
<reference evidence="8 9" key="1">
    <citation type="submission" date="2024-06" db="EMBL/GenBank/DDBJ databases">
        <authorList>
            <person name="Kraege A."/>
            <person name="Thomma B."/>
        </authorList>
    </citation>
    <scope>NUCLEOTIDE SEQUENCE [LARGE SCALE GENOMIC DNA]</scope>
</reference>
<dbReference type="InterPro" id="IPR003593">
    <property type="entry name" value="AAA+_ATPase"/>
</dbReference>
<evidence type="ECO:0000313" key="8">
    <source>
        <dbReference type="EMBL" id="CAL5218398.1"/>
    </source>
</evidence>
<dbReference type="Proteomes" id="UP001497392">
    <property type="component" value="Unassembled WGS sequence"/>
</dbReference>
<keyword evidence="5" id="KW-0238">DNA-binding</keyword>
<keyword evidence="9" id="KW-1185">Reference proteome</keyword>